<protein>
    <submittedName>
        <fullName evidence="2">Hepn domain-containing protein</fullName>
    </submittedName>
</protein>
<reference evidence="2 3" key="1">
    <citation type="journal article" date="2014" name="PLoS Genet.">
        <title>Phylogenetically driven sequencing of extremely halophilic archaea reveals strategies for static and dynamic osmo-response.</title>
        <authorList>
            <person name="Becker E.A."/>
            <person name="Seitzer P.M."/>
            <person name="Tritt A."/>
            <person name="Larsen D."/>
            <person name="Krusor M."/>
            <person name="Yao A.I."/>
            <person name="Wu D."/>
            <person name="Madern D."/>
            <person name="Eisen J.A."/>
            <person name="Darling A.E."/>
            <person name="Facciotti M.T."/>
        </authorList>
    </citation>
    <scope>NUCLEOTIDE SEQUENCE [LARGE SCALE GENOMIC DNA]</scope>
    <source>
        <strain evidence="2 3">JCM 10989</strain>
    </source>
</reference>
<comment type="caution">
    <text evidence="2">The sequence shown here is derived from an EMBL/GenBank/DDBJ whole genome shotgun (WGS) entry which is preliminary data.</text>
</comment>
<dbReference type="InterPro" id="IPR058467">
    <property type="entry name" value="DUF8154"/>
</dbReference>
<accession>M0ABJ3</accession>
<keyword evidence="3" id="KW-1185">Reference proteome</keyword>
<evidence type="ECO:0000313" key="2">
    <source>
        <dbReference type="EMBL" id="ELY95766.1"/>
    </source>
</evidence>
<gene>
    <name evidence="2" type="ORF">C483_00765</name>
</gene>
<evidence type="ECO:0000313" key="3">
    <source>
        <dbReference type="Proteomes" id="UP000011519"/>
    </source>
</evidence>
<proteinExistence type="predicted"/>
<dbReference type="Pfam" id="PF26481">
    <property type="entry name" value="DUF8154"/>
    <property type="match status" value="1"/>
</dbReference>
<evidence type="ECO:0000259" key="1">
    <source>
        <dbReference type="Pfam" id="PF26481"/>
    </source>
</evidence>
<organism evidence="2 3">
    <name type="scientific">Natrialba hulunbeirensis JCM 10989</name>
    <dbReference type="NCBI Taxonomy" id="1227493"/>
    <lineage>
        <taxon>Archaea</taxon>
        <taxon>Methanobacteriati</taxon>
        <taxon>Methanobacteriota</taxon>
        <taxon>Stenosarchaea group</taxon>
        <taxon>Halobacteria</taxon>
        <taxon>Halobacteriales</taxon>
        <taxon>Natrialbaceae</taxon>
        <taxon>Natrialba</taxon>
    </lineage>
</organism>
<feature type="domain" description="DUF8154" evidence="1">
    <location>
        <begin position="5"/>
        <end position="168"/>
    </location>
</feature>
<dbReference type="Proteomes" id="UP000011519">
    <property type="component" value="Unassembled WGS sequence"/>
</dbReference>
<name>M0ABJ3_9EURY</name>
<dbReference type="EMBL" id="AOIM01000006">
    <property type="protein sequence ID" value="ELY95766.1"/>
    <property type="molecule type" value="Genomic_DNA"/>
</dbReference>
<sequence length="170" mass="19348">MAMSDPNVVREALNAAIDAFNQEGYGIPTREPEIDTDADWKTQLTKGCRLLAVVKEIESGEYYTAVVELCFGIIERSLEAFAIVEGSDELRDFQTDSHDRCYDQAARFGLFTRELTHELKNLYGNNRTDSYYGGRHPTKRQAETMHRLARTIHQHVTDQIREGGVCNCDQ</sequence>
<dbReference type="AlphaFoldDB" id="M0ABJ3"/>
<dbReference type="PATRIC" id="fig|1227493.4.peg.138"/>